<accession>A0A1B0Z2I0</accession>
<proteinExistence type="predicted"/>
<dbReference type="EMBL" id="KT997882">
    <property type="protein sequence ID" value="ANO58416.1"/>
    <property type="molecule type" value="Genomic_DNA"/>
</dbReference>
<dbReference type="AlphaFoldDB" id="A0A1B0Z2I0"/>
<dbReference type="EMBL" id="KT997802">
    <property type="protein sequence ID" value="ANO58219.1"/>
    <property type="molecule type" value="Genomic_DNA"/>
</dbReference>
<sequence length="935" mass="105328">MEEDNFDIAERLVGYESSKQLHNSKAYKLLQEHQVDNSEILGIDKQPEAGSYPIKDKDPEIQKAKENNFLEGFLELGENLKNSDVITSIKSRVPEGLINIADFGTNIFNSFDKLFSLDPNYERSEIFNKWSENFDNTRNILREQRKEVQDTWSDMAGMVFQDLPATLTLYPVFNKFMSKPKAAVLAFGVGYAMAFDEEKTSIFMDSETLTKLKHLIKVLPDTPEDQLADDVIELMEGTGMAASIPALIKGFQFIRKTLPKETVSDLSKIGAGGSIIAGSLMQEAQGKEIPGIPEPINPNEKPTIDVSDPQLMEMGFQSALSKGVVPKIIEKGKEVLAPIFKSNVVEAVNKIPNKGSGNQILGQIKNIPGVKETELKWIGLDDFLKNKKSVTKQEVSEFVQSNRIDVNETMRGGKSAKLSDDLEFKVNEFESKWYKAEQAKFKKEHGTSIMRMDMNSPNYDVYPYKVSLADNKNISMTYTDKQLDFNQMEDIMSAFPMNKKNWFSDYLNKNKEVEIHRLTDNLNNRPVYVGKDLAETLIKEKEMIRLAPGDTPIERYTRERAFNFEPLDLEKFAIEREKRIFKSKNLKAPKFEQYTEPGGKDYTELVFSLKTGGKDIGVPITRSERSSKAFGEKALVPFKGGHFGVKSEIAHVRFKTRDLNGKKVLTVEEMQSDFAIAAKRKEGEFVEDFPFKQNWYEMVTKRLIRYAADNGFDAVAIPKGSVAASRYGQKGGVATKVQIKDLDNHIQVFFKDKKGELIADPIAYKFSGFESDAGKKIEAEAIAKFKKAVGEDIANSYLEKLNKRRALSTDKRMMPLTLSMQSFEFKKPIFAGEGKGKHQLYDLAIPSFMKKYGKKWNARVYDDTIIYRTSGKDIAGIVSRSEDKIPVTILEITPAMKKAVQEGSQSLFEILGFATAGGVGAKAVSENIQNNNISN</sequence>
<protein>
    <submittedName>
        <fullName evidence="1">Uncharacterized protein</fullName>
    </submittedName>
</protein>
<name>A0A1B0Z2I0_9PROT</name>
<reference evidence="1" key="1">
    <citation type="submission" date="2015-11" db="EMBL/GenBank/DDBJ databases">
        <title>Genomes of Abundant and Widespread Viruses from the Deep Ocean.</title>
        <authorList>
            <person name="Mizuno C.M."/>
            <person name="Ghai R."/>
            <person name="Saghai A."/>
            <person name="Lopez-Garcia P."/>
            <person name="Rodriguez-Valera F."/>
        </authorList>
    </citation>
    <scope>NUCLEOTIDE SEQUENCE</scope>
</reference>
<organism evidence="1">
    <name type="scientific">uncultured Alphaproteobacteria bacterium</name>
    <dbReference type="NCBI Taxonomy" id="91750"/>
    <lineage>
        <taxon>Bacteria</taxon>
        <taxon>Pseudomonadati</taxon>
        <taxon>Pseudomonadota</taxon>
        <taxon>Alphaproteobacteria</taxon>
        <taxon>environmental samples</taxon>
    </lineage>
</organism>
<evidence type="ECO:0000313" key="1">
    <source>
        <dbReference type="EMBL" id="ANO58416.1"/>
    </source>
</evidence>